<dbReference type="Proteomes" id="UP000249794">
    <property type="component" value="Unassembled WGS sequence"/>
</dbReference>
<protein>
    <submittedName>
        <fullName evidence="1">Uncharacterized protein</fullName>
    </submittedName>
</protein>
<name>A0A2W5A264_9CYAN</name>
<accession>A0A2W5A264</accession>
<reference evidence="1 2" key="2">
    <citation type="submission" date="2018-06" db="EMBL/GenBank/DDBJ databases">
        <title>Metagenomic assembly of (sub)arctic Cyanobacteria and their associated microbiome from non-axenic cultures.</title>
        <authorList>
            <person name="Baurain D."/>
        </authorList>
    </citation>
    <scope>NUCLEOTIDE SEQUENCE [LARGE SCALE GENOMIC DNA]</scope>
    <source>
        <strain evidence="1">ULC027bin1</strain>
    </source>
</reference>
<comment type="caution">
    <text evidence="1">The sequence shown here is derived from an EMBL/GenBank/DDBJ whole genome shotgun (WGS) entry which is preliminary data.</text>
</comment>
<gene>
    <name evidence="1" type="ORF">DCF15_00425</name>
</gene>
<evidence type="ECO:0000313" key="2">
    <source>
        <dbReference type="Proteomes" id="UP000249794"/>
    </source>
</evidence>
<evidence type="ECO:0000313" key="1">
    <source>
        <dbReference type="EMBL" id="PZO61278.1"/>
    </source>
</evidence>
<dbReference type="EMBL" id="QBMP01000002">
    <property type="protein sequence ID" value="PZO61278.1"/>
    <property type="molecule type" value="Genomic_DNA"/>
</dbReference>
<proteinExistence type="predicted"/>
<reference evidence="2" key="1">
    <citation type="submission" date="2018-04" db="EMBL/GenBank/DDBJ databases">
        <authorList>
            <person name="Cornet L."/>
        </authorList>
    </citation>
    <scope>NUCLEOTIDE SEQUENCE [LARGE SCALE GENOMIC DNA]</scope>
</reference>
<organism evidence="1 2">
    <name type="scientific">Phormidesmis priestleyi</name>
    <dbReference type="NCBI Taxonomy" id="268141"/>
    <lineage>
        <taxon>Bacteria</taxon>
        <taxon>Bacillati</taxon>
        <taxon>Cyanobacteriota</taxon>
        <taxon>Cyanophyceae</taxon>
        <taxon>Leptolyngbyales</taxon>
        <taxon>Leptolyngbyaceae</taxon>
        <taxon>Phormidesmis</taxon>
    </lineage>
</organism>
<dbReference type="AlphaFoldDB" id="A0A2W5A264"/>
<sequence>MQTKLITMAVSLVGEFGLESGQMRSDELRSHIQTQLSAHGIPLRWAITAIDANRQIAHVEAVVTID</sequence>